<dbReference type="AlphaFoldDB" id="A0AAD9JCE1"/>
<protein>
    <submittedName>
        <fullName evidence="8">Uncharacterized protein</fullName>
    </submittedName>
</protein>
<dbReference type="GO" id="GO:0031681">
    <property type="term" value="F:G-protein beta-subunit binding"/>
    <property type="evidence" value="ECO:0007669"/>
    <property type="project" value="TreeGrafter"/>
</dbReference>
<proteinExistence type="predicted"/>
<dbReference type="Gene3D" id="3.40.50.300">
    <property type="entry name" value="P-loop containing nucleotide triphosphate hydrolases"/>
    <property type="match status" value="1"/>
</dbReference>
<keyword evidence="6" id="KW-0449">Lipoprotein</keyword>
<dbReference type="Proteomes" id="UP001208570">
    <property type="component" value="Unassembled WGS sequence"/>
</dbReference>
<evidence type="ECO:0000256" key="1">
    <source>
        <dbReference type="ARBA" id="ARBA00004193"/>
    </source>
</evidence>
<evidence type="ECO:0000256" key="3">
    <source>
        <dbReference type="ARBA" id="ARBA00022481"/>
    </source>
</evidence>
<dbReference type="EMBL" id="JAODUP010000421">
    <property type="protein sequence ID" value="KAK2150133.1"/>
    <property type="molecule type" value="Genomic_DNA"/>
</dbReference>
<sequence>MSRFRVVSRPRPPTGDIFILVYSIEHRESFDEVKRLQEQILQVKGQSTAGVTRIKRKGLIPIVIVGNKCDKELNRQVTTAEMRELSSSYPSCACLEASAKRNINIEEIFLKLFVMAKLPTEMSPSLHHKVQPSYIVTSSPRASRRRMTLRRRLSDAYGAVTPNVRRPSIRTDLLKLQTARPERADPDIETRRDARCTLQ</sequence>
<gene>
    <name evidence="8" type="ORF">LSH36_421g00014</name>
</gene>
<dbReference type="PRINTS" id="PR00449">
    <property type="entry name" value="RASTRNSFRMNG"/>
</dbReference>
<dbReference type="InterPro" id="IPR052236">
    <property type="entry name" value="Small_GTPase_RasD"/>
</dbReference>
<evidence type="ECO:0000256" key="7">
    <source>
        <dbReference type="SAM" id="MobiDB-lite"/>
    </source>
</evidence>
<dbReference type="Pfam" id="PF00071">
    <property type="entry name" value="Ras"/>
    <property type="match status" value="1"/>
</dbReference>
<dbReference type="GO" id="GO:0003924">
    <property type="term" value="F:GTPase activity"/>
    <property type="evidence" value="ECO:0007669"/>
    <property type="project" value="InterPro"/>
</dbReference>
<organism evidence="8 9">
    <name type="scientific">Paralvinella palmiformis</name>
    <dbReference type="NCBI Taxonomy" id="53620"/>
    <lineage>
        <taxon>Eukaryota</taxon>
        <taxon>Metazoa</taxon>
        <taxon>Spiralia</taxon>
        <taxon>Lophotrochozoa</taxon>
        <taxon>Annelida</taxon>
        <taxon>Polychaeta</taxon>
        <taxon>Sedentaria</taxon>
        <taxon>Canalipalpata</taxon>
        <taxon>Terebellida</taxon>
        <taxon>Terebelliformia</taxon>
        <taxon>Alvinellidae</taxon>
        <taxon>Paralvinella</taxon>
    </lineage>
</organism>
<dbReference type="InterPro" id="IPR027417">
    <property type="entry name" value="P-loop_NTPase"/>
</dbReference>
<comment type="caution">
    <text evidence="8">The sequence shown here is derived from an EMBL/GenBank/DDBJ whole genome shotgun (WGS) entry which is preliminary data.</text>
</comment>
<feature type="compositionally biased region" description="Basic and acidic residues" evidence="7">
    <location>
        <begin position="180"/>
        <end position="199"/>
    </location>
</feature>
<accession>A0AAD9JCE1</accession>
<dbReference type="PROSITE" id="PS51421">
    <property type="entry name" value="RAS"/>
    <property type="match status" value="1"/>
</dbReference>
<keyword evidence="9" id="KW-1185">Reference proteome</keyword>
<keyword evidence="5" id="KW-0472">Membrane</keyword>
<comment type="subcellular location">
    <subcellularLocation>
        <location evidence="1">Cell membrane</location>
        <topology evidence="1">Lipid-anchor</topology>
    </subcellularLocation>
</comment>
<reference evidence="8" key="1">
    <citation type="journal article" date="2023" name="Mol. Biol. Evol.">
        <title>Third-Generation Sequencing Reveals the Adaptive Role of the Epigenome in Three Deep-Sea Polychaetes.</title>
        <authorList>
            <person name="Perez M."/>
            <person name="Aroh O."/>
            <person name="Sun Y."/>
            <person name="Lan Y."/>
            <person name="Juniper S.K."/>
            <person name="Young C.R."/>
            <person name="Angers B."/>
            <person name="Qian P.Y."/>
        </authorList>
    </citation>
    <scope>NUCLEOTIDE SEQUENCE</scope>
    <source>
        <strain evidence="8">P08H-3</strain>
    </source>
</reference>
<evidence type="ECO:0000256" key="4">
    <source>
        <dbReference type="ARBA" id="ARBA00023134"/>
    </source>
</evidence>
<feature type="region of interest" description="Disordered" evidence="7">
    <location>
        <begin position="178"/>
        <end position="199"/>
    </location>
</feature>
<name>A0AAD9JCE1_9ANNE</name>
<dbReference type="GO" id="GO:0007165">
    <property type="term" value="P:signal transduction"/>
    <property type="evidence" value="ECO:0007669"/>
    <property type="project" value="TreeGrafter"/>
</dbReference>
<evidence type="ECO:0000313" key="8">
    <source>
        <dbReference type="EMBL" id="KAK2150133.1"/>
    </source>
</evidence>
<dbReference type="GO" id="GO:0005525">
    <property type="term" value="F:GTP binding"/>
    <property type="evidence" value="ECO:0007669"/>
    <property type="project" value="UniProtKB-KW"/>
</dbReference>
<evidence type="ECO:0000256" key="6">
    <source>
        <dbReference type="ARBA" id="ARBA00023288"/>
    </source>
</evidence>
<dbReference type="PANTHER" id="PTHR46149:SF3">
    <property type="entry name" value="MIP08469P"/>
    <property type="match status" value="1"/>
</dbReference>
<dbReference type="PANTHER" id="PTHR46149">
    <property type="entry name" value="MIP08469P"/>
    <property type="match status" value="1"/>
</dbReference>
<evidence type="ECO:0000256" key="2">
    <source>
        <dbReference type="ARBA" id="ARBA00022475"/>
    </source>
</evidence>
<keyword evidence="4" id="KW-0547">Nucleotide-binding</keyword>
<dbReference type="InterPro" id="IPR001806">
    <property type="entry name" value="Small_GTPase"/>
</dbReference>
<evidence type="ECO:0000256" key="5">
    <source>
        <dbReference type="ARBA" id="ARBA00023136"/>
    </source>
</evidence>
<dbReference type="SMART" id="SM00175">
    <property type="entry name" value="RAB"/>
    <property type="match status" value="1"/>
</dbReference>
<dbReference type="SMART" id="SM00173">
    <property type="entry name" value="RAS"/>
    <property type="match status" value="1"/>
</dbReference>
<dbReference type="GO" id="GO:0005886">
    <property type="term" value="C:plasma membrane"/>
    <property type="evidence" value="ECO:0007669"/>
    <property type="project" value="UniProtKB-SubCell"/>
</dbReference>
<keyword evidence="3" id="KW-0488">Methylation</keyword>
<dbReference type="SUPFAM" id="SSF52540">
    <property type="entry name" value="P-loop containing nucleoside triphosphate hydrolases"/>
    <property type="match status" value="1"/>
</dbReference>
<keyword evidence="2" id="KW-1003">Cell membrane</keyword>
<keyword evidence="4" id="KW-0342">GTP-binding</keyword>
<dbReference type="PROSITE" id="PS51419">
    <property type="entry name" value="RAB"/>
    <property type="match status" value="1"/>
</dbReference>
<evidence type="ECO:0000313" key="9">
    <source>
        <dbReference type="Proteomes" id="UP001208570"/>
    </source>
</evidence>